<evidence type="ECO:0000256" key="2">
    <source>
        <dbReference type="ARBA" id="ARBA00022723"/>
    </source>
</evidence>
<proteinExistence type="inferred from homology"/>
<evidence type="ECO:0008006" key="12">
    <source>
        <dbReference type="Google" id="ProtNLM"/>
    </source>
</evidence>
<evidence type="ECO:0000313" key="11">
    <source>
        <dbReference type="Proteomes" id="UP001237642"/>
    </source>
</evidence>
<evidence type="ECO:0000256" key="5">
    <source>
        <dbReference type="ARBA" id="ARBA00023125"/>
    </source>
</evidence>
<dbReference type="GO" id="GO:0008270">
    <property type="term" value="F:zinc ion binding"/>
    <property type="evidence" value="ECO:0007669"/>
    <property type="project" value="UniProtKB-KW"/>
</dbReference>
<evidence type="ECO:0000256" key="3">
    <source>
        <dbReference type="ARBA" id="ARBA00022771"/>
    </source>
</evidence>
<protein>
    <recommendedName>
        <fullName evidence="12">DNA helicase</fullName>
    </recommendedName>
</protein>
<keyword evidence="4" id="KW-0862">Zinc</keyword>
<reference evidence="10" key="2">
    <citation type="submission" date="2023-05" db="EMBL/GenBank/DDBJ databases">
        <authorList>
            <person name="Schelkunov M.I."/>
        </authorList>
    </citation>
    <scope>NUCLEOTIDE SEQUENCE</scope>
    <source>
        <strain evidence="10">Hsosn_3</strain>
        <tissue evidence="10">Leaf</tissue>
    </source>
</reference>
<gene>
    <name evidence="10" type="ORF">POM88_042428</name>
</gene>
<evidence type="ECO:0000256" key="6">
    <source>
        <dbReference type="SAM" id="MobiDB-lite"/>
    </source>
</evidence>
<feature type="compositionally biased region" description="Basic residues" evidence="6">
    <location>
        <begin position="1229"/>
        <end position="1250"/>
    </location>
</feature>
<dbReference type="InterPro" id="IPR011989">
    <property type="entry name" value="ARM-like"/>
</dbReference>
<name>A0AAD8HIK1_9APIA</name>
<feature type="domain" description="Helitron helicase-like" evidence="8">
    <location>
        <begin position="308"/>
        <end position="392"/>
    </location>
</feature>
<keyword evidence="2" id="KW-0479">Metal-binding</keyword>
<dbReference type="EMBL" id="JAUIZM010000009">
    <property type="protein sequence ID" value="KAK1366867.1"/>
    <property type="molecule type" value="Genomic_DNA"/>
</dbReference>
<feature type="domain" description="Replication factor A C-terminal" evidence="7">
    <location>
        <begin position="1048"/>
        <end position="1181"/>
    </location>
</feature>
<sequence>MDLPEQTKSSNERRIQRNKRRREAYNKQTKEERSQRNKLRRDQRNKQNSGIVQHEVEAESHHCKIDELQASGNKHLSEQNTLAPSTACTGKIQISKRQNFQSKVFAEVSTRMRNKVNATKLAFAEANSILNIGSADEECIHCKAMMWKYERTKQQEILNSRGFSLCCSEGKVQLPHLQDTPIELKNLLDGTDEISRHFQKKRRMYNNVFAFTSTGGKIDNRFNQGGGPFVYRVLGEMYHQMGSLLPDNDNSKAVYSQIYMFDNEQELESRLHFPRDNETLDVRIIEPLSSMLDRENEMVKIFRQARDRKLGSPDLFITFTCNPAWPEIKEFCQKIVNQTPDVRPDIICRVFKIKLDMLLEDLTQKHVLGKVIGVAYTIEFQKRGLPHAHIVVWLAESDRCHSTEDIDFLISAEIPNKDIDPLGFEAVTTLMIHGPCGAVNPNCACMKGVQGQKKCSKFFPKQFAMQTTIDQNGYPIYKRRDDGRTITCRGVEIDNRFVVPYNRGSGDPKFTISKEHLHSLTLYDVDVQLRKTGKSLLDFPMLPPLNHAFHQKTQNTLLYEEYMYDRHALRGQSQTLISMLNEKQKTIFEVVVENVMENKGGLFFVYGHGVFKLDQNMRLENNVPPVTIGGISIPYSEWVIKVGDGNVESITMDDSSEPSLIEIPLELQMNSGDDGKKVIIDALYSELLSKHDEPDYFRDRAILTPINADVDIINTEVLKLSPGKCKVYRSYDSICKSSINYEAQENMYPIEFLNSLKFAGVPNHELQLKVGAPIVLLRNISPARVILQKAMSGGYQFIRELSAEKDDFTIKARDNHIHVIIPVNQFDKFSNKLHVGNTYLISNIKIVPAPDTYRPLPGDKALNFYWKTIVKKVDGDSGISAYKFHFVQFDQAKTRVGDVVDLMDVVGRLTTFTEPQTTSNGSEKIDILIENQRGEKIKITLWEDKARAFLQEDTIRNSNTHVIITGTVAKKIGGQVLLSSTSSTHSYFNIEHPAIHILRTNEVTKPGKPKIVQSIHKDGQEPPKSINMTILELFNAKMEPNIKEIICKTEATITGIIPNFSWYYLACSSCFKRIKGVGGNNQCHNCPNKDATPKYKYRVILKVKDATADTTFVMFDKQIMTLIGVPVQHILDTEHDATPYKIPAILNNMVGKTCLFNLTLTFDDIHRHKEEYTVTKVAHLRNEDMPIQEDGPGNSQNVRQSLTTNNLSQGTKKRSAEPTIQIGTVAIRSNKKPNRKSPMMKKTAPSRRKLLKSDESDELTNDTVTNTGNASDVEEWYQNPESFHHEQDSVLWSEKLRPCAEELYIVLFETHSQLLGPVVVSILQEAMGGCPSTVSEITQGLLLKDAAYGAAAYVYYELSNYLSFKDWMLVLPPWLALSSLFLNCSVSLQNQVEVQNQVIINFRQFLSMKIASVNPMLYDFGMDLDAFMVKSESSSLEATQQPDVGHTQATNIFNTTSGGYSVMDTYALHQVQMSNIMSQPQVAKCVEIGLPELIILVVFSQDKLRPVLTDIRKHADNIKGSQIVTGMDGGNLKADKGRKHLEEEYLELEEKV</sequence>
<dbReference type="InterPro" id="IPR047192">
    <property type="entry name" value="Euk_RPA1_DBD_C"/>
</dbReference>
<dbReference type="InterPro" id="IPR049163">
    <property type="entry name" value="Pif1-like_2B_dom"/>
</dbReference>
<dbReference type="Gene3D" id="1.25.10.10">
    <property type="entry name" value="Leucine-rich Repeat Variant"/>
    <property type="match status" value="1"/>
</dbReference>
<evidence type="ECO:0000313" key="10">
    <source>
        <dbReference type="EMBL" id="KAK1366867.1"/>
    </source>
</evidence>
<evidence type="ECO:0000259" key="9">
    <source>
        <dbReference type="Pfam" id="PF21530"/>
    </source>
</evidence>
<dbReference type="InterPro" id="IPR025476">
    <property type="entry name" value="Helitron_helicase-like"/>
</dbReference>
<evidence type="ECO:0000256" key="1">
    <source>
        <dbReference type="ARBA" id="ARBA00005690"/>
    </source>
</evidence>
<keyword evidence="11" id="KW-1185">Reference proteome</keyword>
<reference evidence="10" key="1">
    <citation type="submission" date="2023-02" db="EMBL/GenBank/DDBJ databases">
        <title>Genome of toxic invasive species Heracleum sosnowskyi carries increased number of genes despite the absence of recent whole-genome duplications.</title>
        <authorList>
            <person name="Schelkunov M."/>
            <person name="Shtratnikova V."/>
            <person name="Makarenko M."/>
            <person name="Klepikova A."/>
            <person name="Omelchenko D."/>
            <person name="Novikova G."/>
            <person name="Obukhova E."/>
            <person name="Bogdanov V."/>
            <person name="Penin A."/>
            <person name="Logacheva M."/>
        </authorList>
    </citation>
    <scope>NUCLEOTIDE SEQUENCE</scope>
    <source>
        <strain evidence="10">Hsosn_3</strain>
        <tissue evidence="10">Leaf</tissue>
    </source>
</reference>
<dbReference type="Pfam" id="PF14214">
    <property type="entry name" value="Helitron_like_N"/>
    <property type="match status" value="1"/>
</dbReference>
<dbReference type="InterPro" id="IPR013955">
    <property type="entry name" value="Rep_factor-A_C"/>
</dbReference>
<feature type="domain" description="DNA helicase Pif1-like 2B" evidence="9">
    <location>
        <begin position="751"/>
        <end position="783"/>
    </location>
</feature>
<accession>A0AAD8HIK1</accession>
<comment type="similarity">
    <text evidence="1">Belongs to the replication factor A protein 1 family.</text>
</comment>
<keyword evidence="5" id="KW-0238">DNA-binding</keyword>
<dbReference type="Proteomes" id="UP001237642">
    <property type="component" value="Unassembled WGS sequence"/>
</dbReference>
<dbReference type="InterPro" id="IPR012340">
    <property type="entry name" value="NA-bd_OB-fold"/>
</dbReference>
<comment type="caution">
    <text evidence="10">The sequence shown here is derived from an EMBL/GenBank/DDBJ whole genome shotgun (WGS) entry which is preliminary data.</text>
</comment>
<keyword evidence="3" id="KW-0863">Zinc-finger</keyword>
<dbReference type="GO" id="GO:0003677">
    <property type="term" value="F:DNA binding"/>
    <property type="evidence" value="ECO:0007669"/>
    <property type="project" value="UniProtKB-KW"/>
</dbReference>
<evidence type="ECO:0000259" key="8">
    <source>
        <dbReference type="Pfam" id="PF14214"/>
    </source>
</evidence>
<feature type="region of interest" description="Disordered" evidence="6">
    <location>
        <begin position="1229"/>
        <end position="1268"/>
    </location>
</feature>
<feature type="region of interest" description="Disordered" evidence="6">
    <location>
        <begin position="1"/>
        <end position="51"/>
    </location>
</feature>
<dbReference type="PANTHER" id="PTHR10492:SF57">
    <property type="entry name" value="ATP-DEPENDENT DNA HELICASE"/>
    <property type="match status" value="1"/>
</dbReference>
<dbReference type="Pfam" id="PF08646">
    <property type="entry name" value="Rep_fac-A_C"/>
    <property type="match status" value="1"/>
</dbReference>
<evidence type="ECO:0000256" key="4">
    <source>
        <dbReference type="ARBA" id="ARBA00022833"/>
    </source>
</evidence>
<dbReference type="CDD" id="cd04476">
    <property type="entry name" value="RPA1_DBD_C"/>
    <property type="match status" value="1"/>
</dbReference>
<feature type="compositionally biased region" description="Basic and acidic residues" evidence="6">
    <location>
        <begin position="23"/>
        <end position="45"/>
    </location>
</feature>
<organism evidence="10 11">
    <name type="scientific">Heracleum sosnowskyi</name>
    <dbReference type="NCBI Taxonomy" id="360622"/>
    <lineage>
        <taxon>Eukaryota</taxon>
        <taxon>Viridiplantae</taxon>
        <taxon>Streptophyta</taxon>
        <taxon>Embryophyta</taxon>
        <taxon>Tracheophyta</taxon>
        <taxon>Spermatophyta</taxon>
        <taxon>Magnoliopsida</taxon>
        <taxon>eudicotyledons</taxon>
        <taxon>Gunneridae</taxon>
        <taxon>Pentapetalae</taxon>
        <taxon>asterids</taxon>
        <taxon>campanulids</taxon>
        <taxon>Apiales</taxon>
        <taxon>Apiaceae</taxon>
        <taxon>Apioideae</taxon>
        <taxon>apioid superclade</taxon>
        <taxon>Tordylieae</taxon>
        <taxon>Tordyliinae</taxon>
        <taxon>Heracleum</taxon>
    </lineage>
</organism>
<dbReference type="Pfam" id="PF21530">
    <property type="entry name" value="Pif1_2B_dom"/>
    <property type="match status" value="1"/>
</dbReference>
<dbReference type="PANTHER" id="PTHR10492">
    <property type="match status" value="1"/>
</dbReference>
<dbReference type="SUPFAM" id="SSF50249">
    <property type="entry name" value="Nucleic acid-binding proteins"/>
    <property type="match status" value="3"/>
</dbReference>
<dbReference type="Gene3D" id="2.40.50.140">
    <property type="entry name" value="Nucleic acid-binding proteins"/>
    <property type="match status" value="3"/>
</dbReference>
<evidence type="ECO:0000259" key="7">
    <source>
        <dbReference type="Pfam" id="PF08646"/>
    </source>
</evidence>